<sequence>MLSIATTVIATLLFPLQGITPIAASPIRSTEFVKRQTAQFPGQAVWCSLNGECVLYNIRPDNNYYCTDFTGDYAFLNDHLSNVTVNDMTCVAYGSFGCTGTYYSGGYSDPWDGPVVIDYTNFKGNGSDFSTSISSLKCSFI</sequence>
<dbReference type="Proteomes" id="UP001213000">
    <property type="component" value="Unassembled WGS sequence"/>
</dbReference>
<evidence type="ECO:0000313" key="3">
    <source>
        <dbReference type="Proteomes" id="UP001213000"/>
    </source>
</evidence>
<feature type="chain" id="PRO_5041977894" evidence="1">
    <location>
        <begin position="25"/>
        <end position="141"/>
    </location>
</feature>
<name>A0AAD5W3T2_9AGAR</name>
<reference evidence="2" key="1">
    <citation type="submission" date="2022-07" db="EMBL/GenBank/DDBJ databases">
        <title>Genome Sequence of Leucocoprinus birnbaumii.</title>
        <authorList>
            <person name="Buettner E."/>
        </authorList>
    </citation>
    <scope>NUCLEOTIDE SEQUENCE</scope>
    <source>
        <strain evidence="2">VT141</strain>
    </source>
</reference>
<evidence type="ECO:0000256" key="1">
    <source>
        <dbReference type="SAM" id="SignalP"/>
    </source>
</evidence>
<dbReference type="AlphaFoldDB" id="A0AAD5W3T2"/>
<gene>
    <name evidence="2" type="ORF">NP233_g880</name>
</gene>
<keyword evidence="3" id="KW-1185">Reference proteome</keyword>
<accession>A0AAD5W3T2</accession>
<proteinExistence type="predicted"/>
<keyword evidence="1" id="KW-0732">Signal</keyword>
<evidence type="ECO:0000313" key="2">
    <source>
        <dbReference type="EMBL" id="KAJ3575761.1"/>
    </source>
</evidence>
<dbReference type="EMBL" id="JANIEX010000027">
    <property type="protein sequence ID" value="KAJ3575761.1"/>
    <property type="molecule type" value="Genomic_DNA"/>
</dbReference>
<comment type="caution">
    <text evidence="2">The sequence shown here is derived from an EMBL/GenBank/DDBJ whole genome shotgun (WGS) entry which is preliminary data.</text>
</comment>
<protein>
    <submittedName>
        <fullName evidence="2">Uncharacterized protein</fullName>
    </submittedName>
</protein>
<feature type="signal peptide" evidence="1">
    <location>
        <begin position="1"/>
        <end position="24"/>
    </location>
</feature>
<organism evidence="2 3">
    <name type="scientific">Leucocoprinus birnbaumii</name>
    <dbReference type="NCBI Taxonomy" id="56174"/>
    <lineage>
        <taxon>Eukaryota</taxon>
        <taxon>Fungi</taxon>
        <taxon>Dikarya</taxon>
        <taxon>Basidiomycota</taxon>
        <taxon>Agaricomycotina</taxon>
        <taxon>Agaricomycetes</taxon>
        <taxon>Agaricomycetidae</taxon>
        <taxon>Agaricales</taxon>
        <taxon>Agaricineae</taxon>
        <taxon>Agaricaceae</taxon>
        <taxon>Leucocoprinus</taxon>
    </lineage>
</organism>